<accession>A0A375BR15</accession>
<dbReference type="InterPro" id="IPR030923">
    <property type="entry name" value="LptG"/>
</dbReference>
<dbReference type="AlphaFoldDB" id="A0A375BR15"/>
<evidence type="ECO:0000256" key="2">
    <source>
        <dbReference type="ARBA" id="ARBA00022475"/>
    </source>
</evidence>
<dbReference type="GO" id="GO:0055085">
    <property type="term" value="P:transmembrane transport"/>
    <property type="evidence" value="ECO:0007669"/>
    <property type="project" value="InterPro"/>
</dbReference>
<feature type="transmembrane region" description="Helical" evidence="6">
    <location>
        <begin position="63"/>
        <end position="80"/>
    </location>
</feature>
<dbReference type="Proteomes" id="UP000256780">
    <property type="component" value="Chromosome CBM2587_a"/>
</dbReference>
<evidence type="ECO:0000256" key="1">
    <source>
        <dbReference type="ARBA" id="ARBA00004651"/>
    </source>
</evidence>
<dbReference type="InterPro" id="IPR005495">
    <property type="entry name" value="LptG/LptF_permease"/>
</dbReference>
<dbReference type="OrthoDB" id="9776227at2"/>
<dbReference type="EMBL" id="OFSQ01000013">
    <property type="protein sequence ID" value="SOY50918.1"/>
    <property type="molecule type" value="Genomic_DNA"/>
</dbReference>
<dbReference type="PANTHER" id="PTHR33529:SF2">
    <property type="entry name" value="LIPOPOLYSACCHARIDE EXPORT SYSTEM PERMEASE PROTEIN LPTG"/>
    <property type="match status" value="1"/>
</dbReference>
<evidence type="ECO:0000313" key="7">
    <source>
        <dbReference type="EMBL" id="SOY50918.1"/>
    </source>
</evidence>
<name>A0A375BR15_9BURK</name>
<dbReference type="GO" id="GO:0043190">
    <property type="term" value="C:ATP-binding cassette (ABC) transporter complex"/>
    <property type="evidence" value="ECO:0007669"/>
    <property type="project" value="InterPro"/>
</dbReference>
<dbReference type="GO" id="GO:0015920">
    <property type="term" value="P:lipopolysaccharide transport"/>
    <property type="evidence" value="ECO:0007669"/>
    <property type="project" value="TreeGrafter"/>
</dbReference>
<organism evidence="7">
    <name type="scientific">Cupriavidus taiwanensis</name>
    <dbReference type="NCBI Taxonomy" id="164546"/>
    <lineage>
        <taxon>Bacteria</taxon>
        <taxon>Pseudomonadati</taxon>
        <taxon>Pseudomonadota</taxon>
        <taxon>Betaproteobacteria</taxon>
        <taxon>Burkholderiales</taxon>
        <taxon>Burkholderiaceae</taxon>
        <taxon>Cupriavidus</taxon>
    </lineage>
</organism>
<evidence type="ECO:0000256" key="3">
    <source>
        <dbReference type="ARBA" id="ARBA00022692"/>
    </source>
</evidence>
<sequence length="398" mass="44694">MRILRVYERYFGRLVYGVFAFILFAVLSLFVFFDMLNELENVNAQYTSLVALFHVLLQAPTRVYEVLPIAVLISAIYVFSQLASQSEYTIFRVAGLNTRQALFSLFKLAVPLALVTFLFGEFIGPRAEQYAQKVKLEAIGATVSSGFRSGVWVKDRDKDAAGGGEITRFVNVAGLRPDQTITGITMYEFDPQYRLRVIRVAKEGRYQGGQSWELQNVSETRFVELAPQAQGAQPATAAPAAPKAPARDALAPDFRAEQVKFPRVAMHSELTPQILSVLLVTPERMSTLDLFRYIRHLRDNKQDTQRYEIAFWKKVIYPLTLFVMVALALPFAYLHARAGAVGVKVFGGIMLGLSFHLSNTLFSHVGLLHTWPPIISALVPGTLYLMVALLALRWVDRH</sequence>
<evidence type="ECO:0000256" key="4">
    <source>
        <dbReference type="ARBA" id="ARBA00022989"/>
    </source>
</evidence>
<dbReference type="NCBIfam" id="TIGR04408">
    <property type="entry name" value="LptG_lptG"/>
    <property type="match status" value="1"/>
</dbReference>
<keyword evidence="2" id="KW-1003">Cell membrane</keyword>
<proteinExistence type="predicted"/>
<dbReference type="Pfam" id="PF03739">
    <property type="entry name" value="LptF_LptG"/>
    <property type="match status" value="1"/>
</dbReference>
<keyword evidence="4 6" id="KW-1133">Transmembrane helix</keyword>
<evidence type="ECO:0000256" key="6">
    <source>
        <dbReference type="SAM" id="Phobius"/>
    </source>
</evidence>
<feature type="transmembrane region" description="Helical" evidence="6">
    <location>
        <begin position="315"/>
        <end position="334"/>
    </location>
</feature>
<feature type="transmembrane region" description="Helical" evidence="6">
    <location>
        <begin position="101"/>
        <end position="120"/>
    </location>
</feature>
<dbReference type="PANTHER" id="PTHR33529">
    <property type="entry name" value="SLR0882 PROTEIN-RELATED"/>
    <property type="match status" value="1"/>
</dbReference>
<keyword evidence="3 6" id="KW-0812">Transmembrane</keyword>
<feature type="transmembrane region" description="Helical" evidence="6">
    <location>
        <begin position="341"/>
        <end position="362"/>
    </location>
</feature>
<feature type="transmembrane region" description="Helical" evidence="6">
    <location>
        <begin position="374"/>
        <end position="395"/>
    </location>
</feature>
<feature type="transmembrane region" description="Helical" evidence="6">
    <location>
        <begin position="12"/>
        <end position="33"/>
    </location>
</feature>
<comment type="caution">
    <text evidence="7">The sequence shown here is derived from an EMBL/GenBank/DDBJ whole genome shotgun (WGS) entry which is preliminary data.</text>
</comment>
<comment type="subcellular location">
    <subcellularLocation>
        <location evidence="1">Cell membrane</location>
        <topology evidence="1">Multi-pass membrane protein</topology>
    </subcellularLocation>
</comment>
<keyword evidence="5 6" id="KW-0472">Membrane</keyword>
<evidence type="ECO:0000256" key="5">
    <source>
        <dbReference type="ARBA" id="ARBA00023136"/>
    </source>
</evidence>
<reference evidence="7" key="1">
    <citation type="submission" date="2018-01" db="EMBL/GenBank/DDBJ databases">
        <authorList>
            <person name="Clerissi C."/>
        </authorList>
    </citation>
    <scope>NUCLEOTIDE SEQUENCE</scope>
    <source>
        <strain evidence="7">Cupriavidus sp. LMG 19464</strain>
    </source>
</reference>
<gene>
    <name evidence="7" type="ORF">CBM2587_A200036</name>
</gene>
<protein>
    <submittedName>
        <fullName evidence="7">Permease, YjgP/YjgQ family</fullName>
    </submittedName>
</protein>
<dbReference type="RefSeq" id="WP_116357244.1">
    <property type="nucleotide sequence ID" value="NZ_LT976853.1"/>
</dbReference>